<protein>
    <recommendedName>
        <fullName evidence="1">Protein DltD</fullName>
    </recommendedName>
</protein>
<reference evidence="3 4" key="1">
    <citation type="journal article" date="2015" name="Genome Announc.">
        <title>Expanding the biotechnology potential of lactobacilli through comparative genomics of 213 strains and associated genera.</title>
        <authorList>
            <person name="Sun Z."/>
            <person name="Harris H.M."/>
            <person name="McCann A."/>
            <person name="Guo C."/>
            <person name="Argimon S."/>
            <person name="Zhang W."/>
            <person name="Yang X."/>
            <person name="Jeffery I.B."/>
            <person name="Cooney J.C."/>
            <person name="Kagawa T.F."/>
            <person name="Liu W."/>
            <person name="Song Y."/>
            <person name="Salvetti E."/>
            <person name="Wrobel A."/>
            <person name="Rasinkangas P."/>
            <person name="Parkhill J."/>
            <person name="Rea M.C."/>
            <person name="O'Sullivan O."/>
            <person name="Ritari J."/>
            <person name="Douillard F.P."/>
            <person name="Paul Ross R."/>
            <person name="Yang R."/>
            <person name="Briner A.E."/>
            <person name="Felis G.E."/>
            <person name="de Vos W.M."/>
            <person name="Barrangou R."/>
            <person name="Klaenhammer T.R."/>
            <person name="Caufield P.W."/>
            <person name="Cui Y."/>
            <person name="Zhang H."/>
            <person name="O'Toole P.W."/>
        </authorList>
    </citation>
    <scope>NUCLEOTIDE SEQUENCE [LARGE SCALE GENOMIC DNA]</scope>
    <source>
        <strain evidence="3 4">DSM 20452</strain>
    </source>
</reference>
<dbReference type="PIRSF" id="PIRSF021438">
    <property type="entry name" value="DltD"/>
    <property type="match status" value="1"/>
</dbReference>
<proteinExistence type="inferred from homology"/>
<evidence type="ECO:0000313" key="4">
    <source>
        <dbReference type="Proteomes" id="UP000051612"/>
    </source>
</evidence>
<dbReference type="RefSeq" id="WP_056959485.1">
    <property type="nucleotide sequence ID" value="NZ_AYYN01000140.1"/>
</dbReference>
<gene>
    <name evidence="3" type="ORF">FC48_GL000890</name>
</gene>
<name>A0A0R2BBM0_9LACO</name>
<keyword evidence="2" id="KW-0812">Transmembrane</keyword>
<dbReference type="InterPro" id="IPR006998">
    <property type="entry name" value="DltD"/>
</dbReference>
<comment type="pathway">
    <text evidence="1">Cell wall biogenesis; lipoteichoic acid biosynthesis.</text>
</comment>
<dbReference type="UniPathway" id="UPA00556"/>
<keyword evidence="1" id="KW-1003">Cell membrane</keyword>
<dbReference type="GO" id="GO:0005886">
    <property type="term" value="C:plasma membrane"/>
    <property type="evidence" value="ECO:0007669"/>
    <property type="project" value="UniProtKB-UniRule"/>
</dbReference>
<dbReference type="InterPro" id="IPR023896">
    <property type="entry name" value="LTA_DltD"/>
</dbReference>
<dbReference type="PATRIC" id="fig|1423772.3.peg.963"/>
<dbReference type="PANTHER" id="PTHR40039:SF1">
    <property type="entry name" value="PROTEIN DLTD"/>
    <property type="match status" value="1"/>
</dbReference>
<comment type="similarity">
    <text evidence="1">Belongs to the DltD family.</text>
</comment>
<feature type="transmembrane region" description="Helical" evidence="2">
    <location>
        <begin position="7"/>
        <end position="29"/>
    </location>
</feature>
<dbReference type="EMBL" id="AYYN01000140">
    <property type="protein sequence ID" value="KRM73622.1"/>
    <property type="molecule type" value="Genomic_DNA"/>
</dbReference>
<sequence length="423" mass="48773">MDVKKKLFKIFGPIILAAVLLTLLLVSPFNFRKINDKTVEVAALSQSKNIFKGTVVKQKALEENYVPFFGSSELSRMDAFHPATLASHYDRSYRPFLLGGPGSTSLSQFFGMQGINQQLKNKKAVMIISPQWFVPKGTDPGAFSLYYSNLEAVTWLRQAQDDQMDRFAAKRLLQMPSIQNDAILKQAIQRVAAGQALSSSMKTYLDLKYNQLQHEDELFSTLALKDNTQRIAKVAKVLPDKYDFEQLDAIAYKLGQANTTNNPFEISNKFFDKNLRKKYKKLKGKQSKYSYVRSPEFADFQLVLNQFAKNNTDVIFVIPPVNKHWSDYTGLSQEMLQDFNQKITYQLRQQGFNNIVDLSKDDGERYFMQDTIHLGWRGWLKMDQAVAPFLTKEQPKPKYQIDNYFYSRSWQQLDGKDLDQVTR</sequence>
<dbReference type="Pfam" id="PF04914">
    <property type="entry name" value="DltD"/>
    <property type="match status" value="1"/>
</dbReference>
<dbReference type="SUPFAM" id="SSF52266">
    <property type="entry name" value="SGNH hydrolase"/>
    <property type="match status" value="1"/>
</dbReference>
<dbReference type="GO" id="GO:0070395">
    <property type="term" value="P:lipoteichoic acid biosynthetic process"/>
    <property type="evidence" value="ECO:0007669"/>
    <property type="project" value="UniProtKB-UniRule"/>
</dbReference>
<accession>A0A0R2BBM0</accession>
<organism evidence="3 4">
    <name type="scientific">Ligilactobacillus murinus DSM 20452 = NBRC 14221</name>
    <dbReference type="NCBI Taxonomy" id="1423772"/>
    <lineage>
        <taxon>Bacteria</taxon>
        <taxon>Bacillati</taxon>
        <taxon>Bacillota</taxon>
        <taxon>Bacilli</taxon>
        <taxon>Lactobacillales</taxon>
        <taxon>Lactobacillaceae</taxon>
        <taxon>Ligilactobacillus</taxon>
    </lineage>
</organism>
<evidence type="ECO:0000256" key="2">
    <source>
        <dbReference type="SAM" id="Phobius"/>
    </source>
</evidence>
<keyword evidence="2" id="KW-1133">Transmembrane helix</keyword>
<dbReference type="NCBIfam" id="TIGR04092">
    <property type="entry name" value="LTA_DltD"/>
    <property type="match status" value="1"/>
</dbReference>
<evidence type="ECO:0000313" key="3">
    <source>
        <dbReference type="EMBL" id="KRM73622.1"/>
    </source>
</evidence>
<evidence type="ECO:0000256" key="1">
    <source>
        <dbReference type="PIRNR" id="PIRNR021438"/>
    </source>
</evidence>
<comment type="caution">
    <text evidence="3">The sequence shown here is derived from an EMBL/GenBank/DDBJ whole genome shotgun (WGS) entry which is preliminary data.</text>
</comment>
<keyword evidence="1 2" id="KW-0472">Membrane</keyword>
<dbReference type="PANTHER" id="PTHR40039">
    <property type="entry name" value="PROTEIN DLTD"/>
    <property type="match status" value="1"/>
</dbReference>
<dbReference type="Proteomes" id="UP000051612">
    <property type="component" value="Unassembled WGS sequence"/>
</dbReference>
<dbReference type="AlphaFoldDB" id="A0A0R2BBM0"/>